<dbReference type="OrthoDB" id="1001832at2759"/>
<dbReference type="AlphaFoldDB" id="A0A6P5YUS8"/>
<name>A0A6P5YUS8_DURZI</name>
<reference evidence="3" key="1">
    <citation type="submission" date="2025-08" db="UniProtKB">
        <authorList>
            <consortium name="RefSeq"/>
        </authorList>
    </citation>
    <scope>IDENTIFICATION</scope>
    <source>
        <tissue evidence="3">Fruit stalk</tissue>
    </source>
</reference>
<dbReference type="RefSeq" id="XP_022743881.1">
    <property type="nucleotide sequence ID" value="XM_022888146.1"/>
</dbReference>
<dbReference type="SUPFAM" id="SSF56219">
    <property type="entry name" value="DNase I-like"/>
    <property type="match status" value="1"/>
</dbReference>
<gene>
    <name evidence="3" type="primary">LOC111294765</name>
</gene>
<dbReference type="Proteomes" id="UP000515121">
    <property type="component" value="Unplaced"/>
</dbReference>
<dbReference type="PANTHER" id="PTHR33710">
    <property type="entry name" value="BNAC02G09200D PROTEIN"/>
    <property type="match status" value="1"/>
</dbReference>
<organism evidence="2 3">
    <name type="scientific">Durio zibethinus</name>
    <name type="common">Durian</name>
    <dbReference type="NCBI Taxonomy" id="66656"/>
    <lineage>
        <taxon>Eukaryota</taxon>
        <taxon>Viridiplantae</taxon>
        <taxon>Streptophyta</taxon>
        <taxon>Embryophyta</taxon>
        <taxon>Tracheophyta</taxon>
        <taxon>Spermatophyta</taxon>
        <taxon>Magnoliopsida</taxon>
        <taxon>eudicotyledons</taxon>
        <taxon>Gunneridae</taxon>
        <taxon>Pentapetalae</taxon>
        <taxon>rosids</taxon>
        <taxon>malvids</taxon>
        <taxon>Malvales</taxon>
        <taxon>Malvaceae</taxon>
        <taxon>Helicteroideae</taxon>
        <taxon>Durio</taxon>
    </lineage>
</organism>
<proteinExistence type="predicted"/>
<sequence length="212" mass="25080">MSWARFRALYECLNNCKLIDLEFVRPRFTWSNHRGIRDLIQECIDMAFTNTSWCLNFPEACVKHVVKTHSNHCLILIKFKEVTLKHGPKPFRLQKMWFDHKEFMLLVQYSWNQENGSLASIVDILRKTIQEWNKNSYGNVFTRKMSILARLKGIEKALKLLKTDGVIWAPKSRVSWLTDDDENIRQKEVDGMRMGQDKSFNSHSRTKRNSIN</sequence>
<evidence type="ECO:0000313" key="2">
    <source>
        <dbReference type="Proteomes" id="UP000515121"/>
    </source>
</evidence>
<protein>
    <submittedName>
        <fullName evidence="3">Uncharacterized protein LOC111294765</fullName>
    </submittedName>
</protein>
<accession>A0A6P5YUS8</accession>
<dbReference type="InterPro" id="IPR036691">
    <property type="entry name" value="Endo/exonu/phosph_ase_sf"/>
</dbReference>
<dbReference type="KEGG" id="dzi:111294765"/>
<feature type="region of interest" description="Disordered" evidence="1">
    <location>
        <begin position="188"/>
        <end position="212"/>
    </location>
</feature>
<evidence type="ECO:0000256" key="1">
    <source>
        <dbReference type="SAM" id="MobiDB-lite"/>
    </source>
</evidence>
<dbReference type="PANTHER" id="PTHR33710:SF77">
    <property type="entry name" value="DNASE I-LIKE SUPERFAMILY PROTEIN"/>
    <property type="match status" value="1"/>
</dbReference>
<keyword evidence="2" id="KW-1185">Reference proteome</keyword>
<dbReference type="GeneID" id="111294765"/>
<evidence type="ECO:0000313" key="3">
    <source>
        <dbReference type="RefSeq" id="XP_022743881.1"/>
    </source>
</evidence>